<proteinExistence type="predicted"/>
<feature type="region of interest" description="Disordered" evidence="1">
    <location>
        <begin position="1"/>
        <end position="36"/>
    </location>
</feature>
<dbReference type="Proteomes" id="UP000335538">
    <property type="component" value="Unassembled WGS sequence"/>
</dbReference>
<dbReference type="EMBL" id="CABPSR010000004">
    <property type="protein sequence ID" value="VVE79533.1"/>
    <property type="molecule type" value="Genomic_DNA"/>
</dbReference>
<evidence type="ECO:0000313" key="3">
    <source>
        <dbReference type="Proteomes" id="UP000335538"/>
    </source>
</evidence>
<evidence type="ECO:0000313" key="2">
    <source>
        <dbReference type="EMBL" id="VVE79533.1"/>
    </source>
</evidence>
<protein>
    <submittedName>
        <fullName evidence="2">Uncharacterized protein</fullName>
    </submittedName>
</protein>
<accession>A0A5E5B4Q1</accession>
<gene>
    <name evidence="2" type="ORF">PSP31121_02171</name>
</gene>
<sequence>MPAPDEQGAGIFGIGRRRTGWSIDRPGLPTMTEITA</sequence>
<reference evidence="2 3" key="1">
    <citation type="submission" date="2019-08" db="EMBL/GenBank/DDBJ databases">
        <authorList>
            <person name="Peeters C."/>
        </authorList>
    </citation>
    <scope>NUCLEOTIDE SEQUENCE [LARGE SCALE GENOMIC DNA]</scope>
    <source>
        <strain evidence="2 3">LMG 31121</strain>
    </source>
</reference>
<dbReference type="AlphaFoldDB" id="A0A5E5B4Q1"/>
<organism evidence="2 3">
    <name type="scientific">Pandoraea sputorum</name>
    <dbReference type="NCBI Taxonomy" id="93222"/>
    <lineage>
        <taxon>Bacteria</taxon>
        <taxon>Pseudomonadati</taxon>
        <taxon>Pseudomonadota</taxon>
        <taxon>Betaproteobacteria</taxon>
        <taxon>Burkholderiales</taxon>
        <taxon>Burkholderiaceae</taxon>
        <taxon>Pandoraea</taxon>
    </lineage>
</organism>
<evidence type="ECO:0000256" key="1">
    <source>
        <dbReference type="SAM" id="MobiDB-lite"/>
    </source>
</evidence>
<name>A0A5E5B4Q1_9BURK</name>